<comment type="caution">
    <text evidence="2">The sequence shown here is derived from an EMBL/GenBank/DDBJ whole genome shotgun (WGS) entry which is preliminary data.</text>
</comment>
<evidence type="ECO:0000259" key="1">
    <source>
        <dbReference type="Pfam" id="PF20094"/>
    </source>
</evidence>
<organism evidence="2">
    <name type="scientific">candidate division WOR-3 bacterium</name>
    <dbReference type="NCBI Taxonomy" id="2052148"/>
    <lineage>
        <taxon>Bacteria</taxon>
        <taxon>Bacteria division WOR-3</taxon>
    </lineage>
</organism>
<dbReference type="AlphaFoldDB" id="A0A7V3PUT0"/>
<dbReference type="InterPro" id="IPR030959">
    <property type="entry name" value="GWxTD_dom"/>
</dbReference>
<dbReference type="NCBIfam" id="TIGR04514">
    <property type="entry name" value="GWxTD_dom"/>
    <property type="match status" value="1"/>
</dbReference>
<feature type="domain" description="GWxTD" evidence="1">
    <location>
        <begin position="245"/>
        <end position="375"/>
    </location>
</feature>
<proteinExistence type="predicted"/>
<evidence type="ECO:0000313" key="2">
    <source>
        <dbReference type="EMBL" id="HGD13815.1"/>
    </source>
</evidence>
<reference evidence="2" key="1">
    <citation type="journal article" date="2020" name="mSystems">
        <title>Genome- and Community-Level Interaction Insights into Carbon Utilization and Element Cycling Functions of Hydrothermarchaeota in Hydrothermal Sediment.</title>
        <authorList>
            <person name="Zhou Z."/>
            <person name="Liu Y."/>
            <person name="Xu W."/>
            <person name="Pan J."/>
            <person name="Luo Z.H."/>
            <person name="Li M."/>
        </authorList>
    </citation>
    <scope>NUCLEOTIDE SEQUENCE [LARGE SCALE GENOMIC DNA]</scope>
    <source>
        <strain evidence="2">SpSt-914</strain>
    </source>
</reference>
<gene>
    <name evidence="2" type="ORF">ENX16_07055</name>
</gene>
<sequence length="389" mass="45521">MITLIQPLMLILCDVLPVFSGNLKINADYLVYYDTSNNRIMEVFYEIPFNALSFIKSDTGFIARYRIILELKDHNNNEIAAEVWERQLKVADYQLTLNRDSLTNGLLRVLIPEPVSAGRIFVYDLNSERQTTAQFDIKATKQAMRLRLLKSARPNPSHTYSIYDTIEIIAEFDWQRSKNGNGSDSVLWLIKKGKNVLTGIRTALFDAPDKKFARCLLPVTDSGVFTNGLYTAEAKLLKENLSAQIEFRIEMPFFYDDSIWSMRVEQLLYVATIDEMRKLKRSPRAERQAAWNEFWQGRDPNPSTPVNEEEEEYFARINYCEEHFSRGDRGYRSDRARVYVIYGPPDQIESRPFEIDRPAEEIWHYFQKNLTFVFVDRFGSGEFVIWRQQ</sequence>
<dbReference type="Pfam" id="PF20094">
    <property type="entry name" value="GWxTD_dom"/>
    <property type="match status" value="1"/>
</dbReference>
<name>A0A7V3PUT0_UNCW3</name>
<protein>
    <submittedName>
        <fullName evidence="2">GWxTD domain-containing protein</fullName>
    </submittedName>
</protein>
<dbReference type="EMBL" id="DTMZ01000177">
    <property type="protein sequence ID" value="HGD13815.1"/>
    <property type="molecule type" value="Genomic_DNA"/>
</dbReference>
<accession>A0A7V3PUT0</accession>